<feature type="compositionally biased region" description="Polar residues" evidence="7">
    <location>
        <begin position="187"/>
        <end position="196"/>
    </location>
</feature>
<evidence type="ECO:0000256" key="6">
    <source>
        <dbReference type="ARBA" id="ARBA00075033"/>
    </source>
</evidence>
<gene>
    <name evidence="10" type="ORF">AW171_hschr2443</name>
</gene>
<dbReference type="InterPro" id="IPR028386">
    <property type="entry name" value="CENP-C/Mif2/cnp3"/>
</dbReference>
<feature type="region of interest" description="Disordered" evidence="7">
    <location>
        <begin position="169"/>
        <end position="276"/>
    </location>
</feature>
<dbReference type="InterPro" id="IPR014710">
    <property type="entry name" value="RmlC-like_jellyroll"/>
</dbReference>
<protein>
    <recommendedName>
        <fullName evidence="6">CENP-C homolog</fullName>
    </recommendedName>
</protein>
<name>A0A120K131_9SACH</name>
<comment type="function">
    <text evidence="5">Component of the kinetochore, a multiprotein complex that assembles on centromeric DNA and attaches chromosomes to spindle microtubules, mediating chromosome segregation and sister chromatid segregation during meiosis and mitosis. Component of the inner kinetochore constitutive centromere-associated network (CCAN), which serves as a structural platform for outer kinetochore assembly.</text>
</comment>
<feature type="domain" description="Mif2/CENP-C cupin" evidence="8">
    <location>
        <begin position="446"/>
        <end position="532"/>
    </location>
</feature>
<evidence type="ECO:0000313" key="11">
    <source>
        <dbReference type="Proteomes" id="UP000243052"/>
    </source>
</evidence>
<dbReference type="Gene3D" id="2.60.120.10">
    <property type="entry name" value="Jelly Rolls"/>
    <property type="match status" value="1"/>
</dbReference>
<feature type="region of interest" description="Disordered" evidence="7">
    <location>
        <begin position="544"/>
        <end position="568"/>
    </location>
</feature>
<dbReference type="InterPro" id="IPR025974">
    <property type="entry name" value="Mif2/CENP-C_cupin"/>
</dbReference>
<keyword evidence="3" id="KW-0238">DNA-binding</keyword>
<dbReference type="RefSeq" id="XP_017985912.1">
    <property type="nucleotide sequence ID" value="XM_018130423.1"/>
</dbReference>
<feature type="domain" description="Mif2 N-terminal" evidence="9">
    <location>
        <begin position="3"/>
        <end position="43"/>
    </location>
</feature>
<evidence type="ECO:0000256" key="1">
    <source>
        <dbReference type="ARBA" id="ARBA00004123"/>
    </source>
</evidence>
<keyword evidence="11" id="KW-1185">Reference proteome</keyword>
<dbReference type="Pfam" id="PF11699">
    <property type="entry name" value="CENP-C_C"/>
    <property type="match status" value="1"/>
</dbReference>
<evidence type="ECO:0000256" key="2">
    <source>
        <dbReference type="ARBA" id="ARBA00010291"/>
    </source>
</evidence>
<dbReference type="GO" id="GO:0019237">
    <property type="term" value="F:centromeric DNA binding"/>
    <property type="evidence" value="ECO:0007669"/>
    <property type="project" value="InterPro"/>
</dbReference>
<feature type="compositionally biased region" description="Low complexity" evidence="7">
    <location>
        <begin position="230"/>
        <end position="244"/>
    </location>
</feature>
<feature type="compositionally biased region" description="Polar residues" evidence="7">
    <location>
        <begin position="262"/>
        <end position="272"/>
    </location>
</feature>
<dbReference type="InterPro" id="IPR028929">
    <property type="entry name" value="Mif2_N"/>
</dbReference>
<dbReference type="SUPFAM" id="SSF51182">
    <property type="entry name" value="RmlC-like cupins"/>
    <property type="match status" value="1"/>
</dbReference>
<feature type="compositionally biased region" description="Acidic residues" evidence="7">
    <location>
        <begin position="198"/>
        <end position="218"/>
    </location>
</feature>
<dbReference type="EMBL" id="CP014242">
    <property type="protein sequence ID" value="AMD18916.1"/>
    <property type="molecule type" value="Genomic_DNA"/>
</dbReference>
<dbReference type="GO" id="GO:0051382">
    <property type="term" value="P:kinetochore assembly"/>
    <property type="evidence" value="ECO:0007669"/>
    <property type="project" value="InterPro"/>
</dbReference>
<comment type="similarity">
    <text evidence="2">Belongs to the CENP-C/MIF2 family.</text>
</comment>
<sequence length="568" mass="64291">MDYMNLGVTSRKTGLRIKTPIRRDEYSMENIDEFFADEEDSIVGSRRRRGSRRTSMLLKKPLEPNSSHFVGENGFRIPSSAPQYGKHLPGETSQKQMSNENEYGYSTELNHQDVSFLSPVHGSPVTVTTPKTLSIVNQPRYATNFEIPQDVRTSNEGLTIQLTPKRKPIEGYRDVPDLIDDNETTRDSTSFNTSENAILEDEMDDDFEFNSDEDEDREYVDAASKRLSESESTSSLSGDDSNSSTEEDNAALSRRSKKNKNYYDTGSISSDQLDSDEEYIQKQAQDLLPKDDEKHIDNRRPRRVRVPPLEYWRNEKIVYKRTSQKPVLEIEKVITYDDEQDEEAHSKKRKPQPKTRTRPYTYIPTGRPRGRPRKAQGTSPSNAIDPNTEIKTKIDLGELSNSDWLKHGILQSIVNITTDKKSNELIAFAPGLAQTVQSKDTENEKFTLAVLFDKYREKFASGILTLPIDGVKDKNTSFNAFITFYVIQGVVEVILSDSTFVCVEGSTFQVPAFNDYAFKNIGKNEAKMFFVQVIVPEDFDGSKIEDDGTSPVSSEHGLSSSNMSLTSP</sequence>
<dbReference type="GO" id="GO:0051455">
    <property type="term" value="P:spindle attachment to meiosis I kinetochore"/>
    <property type="evidence" value="ECO:0007669"/>
    <property type="project" value="TreeGrafter"/>
</dbReference>
<evidence type="ECO:0000259" key="9">
    <source>
        <dbReference type="Pfam" id="PF15624"/>
    </source>
</evidence>
<dbReference type="AlphaFoldDB" id="A0A120K131"/>
<dbReference type="GO" id="GO:0051315">
    <property type="term" value="P:attachment of mitotic spindle microtubules to kinetochore"/>
    <property type="evidence" value="ECO:0007669"/>
    <property type="project" value="TreeGrafter"/>
</dbReference>
<feature type="compositionally biased region" description="Basic residues" evidence="7">
    <location>
        <begin position="346"/>
        <end position="357"/>
    </location>
</feature>
<evidence type="ECO:0000313" key="10">
    <source>
        <dbReference type="EMBL" id="AMD18916.1"/>
    </source>
</evidence>
<dbReference type="FunFam" id="2.60.120.10:FF:000033">
    <property type="entry name" value="Centromere protein C 1"/>
    <property type="match status" value="1"/>
</dbReference>
<evidence type="ECO:0000259" key="8">
    <source>
        <dbReference type="Pfam" id="PF11699"/>
    </source>
</evidence>
<dbReference type="PANTHER" id="PTHR16684">
    <property type="entry name" value="CENTROMERE PROTEIN C"/>
    <property type="match status" value="1"/>
</dbReference>
<dbReference type="PANTHER" id="PTHR16684:SF11">
    <property type="entry name" value="CENTROMERE PROTEIN C"/>
    <property type="match status" value="1"/>
</dbReference>
<dbReference type="Pfam" id="PF15624">
    <property type="entry name" value="Mif2_N"/>
    <property type="match status" value="1"/>
</dbReference>
<feature type="region of interest" description="Disordered" evidence="7">
    <location>
        <begin position="338"/>
        <end position="389"/>
    </location>
</feature>
<organism evidence="10 11">
    <name type="scientific">Eremothecium sinecaudum</name>
    <dbReference type="NCBI Taxonomy" id="45286"/>
    <lineage>
        <taxon>Eukaryota</taxon>
        <taxon>Fungi</taxon>
        <taxon>Dikarya</taxon>
        <taxon>Ascomycota</taxon>
        <taxon>Saccharomycotina</taxon>
        <taxon>Saccharomycetes</taxon>
        <taxon>Saccharomycetales</taxon>
        <taxon>Saccharomycetaceae</taxon>
        <taxon>Eremothecium</taxon>
    </lineage>
</organism>
<reference evidence="10 11" key="1">
    <citation type="submission" date="2016-01" db="EMBL/GenBank/DDBJ databases">
        <title>Genome sequence of the yeast Holleya sinecauda.</title>
        <authorList>
            <person name="Dietrich F.S."/>
        </authorList>
    </citation>
    <scope>NUCLEOTIDE SEQUENCE [LARGE SCALE GENOMIC DNA]</scope>
    <source>
        <strain evidence="10 11">ATCC 58844</strain>
    </source>
</reference>
<feature type="compositionally biased region" description="Basic and acidic residues" evidence="7">
    <location>
        <begin position="219"/>
        <end position="229"/>
    </location>
</feature>
<dbReference type="CDD" id="cd06993">
    <property type="entry name" value="cupin_CENP-C_C"/>
    <property type="match status" value="1"/>
</dbReference>
<comment type="subcellular location">
    <subcellularLocation>
        <location evidence="1">Nucleus</location>
    </subcellularLocation>
</comment>
<evidence type="ECO:0000256" key="5">
    <source>
        <dbReference type="ARBA" id="ARBA00057947"/>
    </source>
</evidence>
<dbReference type="GO" id="GO:0005634">
    <property type="term" value="C:nucleus"/>
    <property type="evidence" value="ECO:0007669"/>
    <property type="project" value="UniProtKB-SubCell"/>
</dbReference>
<dbReference type="OrthoDB" id="1939643at2759"/>
<dbReference type="GeneID" id="28722104"/>
<accession>A0A120K131</accession>
<dbReference type="InterPro" id="IPR011051">
    <property type="entry name" value="RmlC_Cupin_sf"/>
</dbReference>
<keyword evidence="4" id="KW-0539">Nucleus</keyword>
<proteinExistence type="inferred from homology"/>
<dbReference type="GO" id="GO:0000776">
    <property type="term" value="C:kinetochore"/>
    <property type="evidence" value="ECO:0007669"/>
    <property type="project" value="InterPro"/>
</dbReference>
<evidence type="ECO:0000256" key="4">
    <source>
        <dbReference type="ARBA" id="ARBA00023242"/>
    </source>
</evidence>
<feature type="compositionally biased region" description="Polar residues" evidence="7">
    <location>
        <begin position="550"/>
        <end position="568"/>
    </location>
</feature>
<feature type="compositionally biased region" description="Polar residues" evidence="7">
    <location>
        <begin position="376"/>
        <end position="385"/>
    </location>
</feature>
<dbReference type="Proteomes" id="UP000243052">
    <property type="component" value="Chromosome ii"/>
</dbReference>
<dbReference type="STRING" id="45286.A0A120K131"/>
<evidence type="ECO:0000256" key="7">
    <source>
        <dbReference type="SAM" id="MobiDB-lite"/>
    </source>
</evidence>
<evidence type="ECO:0000256" key="3">
    <source>
        <dbReference type="ARBA" id="ARBA00023125"/>
    </source>
</evidence>